<reference evidence="2" key="2">
    <citation type="submission" date="2021-04" db="EMBL/GenBank/DDBJ databases">
        <authorList>
            <person name="Gilroy R."/>
        </authorList>
    </citation>
    <scope>NUCLEOTIDE SEQUENCE</scope>
    <source>
        <strain evidence="2">USAMLcec2-132</strain>
    </source>
</reference>
<accession>A0A9D2NHS3</accession>
<evidence type="ECO:0000259" key="1">
    <source>
        <dbReference type="PROSITE" id="PS51186"/>
    </source>
</evidence>
<proteinExistence type="predicted"/>
<dbReference type="SUPFAM" id="SSF55729">
    <property type="entry name" value="Acyl-CoA N-acyltransferases (Nat)"/>
    <property type="match status" value="1"/>
</dbReference>
<protein>
    <submittedName>
        <fullName evidence="2">GNAT family N-acetyltransferase</fullName>
    </submittedName>
</protein>
<name>A0A9D2NHS3_9FIRM</name>
<evidence type="ECO:0000313" key="3">
    <source>
        <dbReference type="Proteomes" id="UP000823891"/>
    </source>
</evidence>
<feature type="domain" description="N-acetyltransferase" evidence="1">
    <location>
        <begin position="1"/>
        <end position="154"/>
    </location>
</feature>
<dbReference type="Gene3D" id="3.40.630.30">
    <property type="match status" value="1"/>
</dbReference>
<dbReference type="EMBL" id="DWWS01000070">
    <property type="protein sequence ID" value="HJC25736.1"/>
    <property type="molecule type" value="Genomic_DNA"/>
</dbReference>
<dbReference type="Pfam" id="PF13673">
    <property type="entry name" value="Acetyltransf_10"/>
    <property type="match status" value="1"/>
</dbReference>
<dbReference type="PROSITE" id="PS51186">
    <property type="entry name" value="GNAT"/>
    <property type="match status" value="1"/>
</dbReference>
<dbReference type="AlphaFoldDB" id="A0A9D2NHS3"/>
<dbReference type="InterPro" id="IPR000182">
    <property type="entry name" value="GNAT_dom"/>
</dbReference>
<reference evidence="2" key="1">
    <citation type="journal article" date="2021" name="PeerJ">
        <title>Extensive microbial diversity within the chicken gut microbiome revealed by metagenomics and culture.</title>
        <authorList>
            <person name="Gilroy R."/>
            <person name="Ravi A."/>
            <person name="Getino M."/>
            <person name="Pursley I."/>
            <person name="Horton D.L."/>
            <person name="Alikhan N.F."/>
            <person name="Baker D."/>
            <person name="Gharbi K."/>
            <person name="Hall N."/>
            <person name="Watson M."/>
            <person name="Adriaenssens E.M."/>
            <person name="Foster-Nyarko E."/>
            <person name="Jarju S."/>
            <person name="Secka A."/>
            <person name="Antonio M."/>
            <person name="Oren A."/>
            <person name="Chaudhuri R.R."/>
            <person name="La Ragione R."/>
            <person name="Hildebrand F."/>
            <person name="Pallen M.J."/>
        </authorList>
    </citation>
    <scope>NUCLEOTIDE SEQUENCE</scope>
    <source>
        <strain evidence="2">USAMLcec2-132</strain>
    </source>
</reference>
<gene>
    <name evidence="2" type="ORF">H9761_18905</name>
</gene>
<dbReference type="InterPro" id="IPR016181">
    <property type="entry name" value="Acyl_CoA_acyltransferase"/>
</dbReference>
<dbReference type="CDD" id="cd04301">
    <property type="entry name" value="NAT_SF"/>
    <property type="match status" value="1"/>
</dbReference>
<comment type="caution">
    <text evidence="2">The sequence shown here is derived from an EMBL/GenBank/DDBJ whole genome shotgun (WGS) entry which is preliminary data.</text>
</comment>
<dbReference type="Proteomes" id="UP000823891">
    <property type="component" value="Unassembled WGS sequence"/>
</dbReference>
<organism evidence="2 3">
    <name type="scientific">Candidatus Eisenbergiella merdavium</name>
    <dbReference type="NCBI Taxonomy" id="2838551"/>
    <lineage>
        <taxon>Bacteria</taxon>
        <taxon>Bacillati</taxon>
        <taxon>Bacillota</taxon>
        <taxon>Clostridia</taxon>
        <taxon>Lachnospirales</taxon>
        <taxon>Lachnospiraceae</taxon>
        <taxon>Eisenbergiella</taxon>
    </lineage>
</organism>
<evidence type="ECO:0000313" key="2">
    <source>
        <dbReference type="EMBL" id="HJC25736.1"/>
    </source>
</evidence>
<sequence>MSIRKAVLSDLSMVRQISEVTISEIYPRYYPKGAVDFFLKHHSEDHISRDLERDLVYLCLDESREIVGTITIKENEISRLFVLPSRQGMGFGTEMLDFAEKMISERYPKIVLDASLPAKKIYLQRGYKDAEFHIISTENHDFLCYDVCVKLTRLP</sequence>
<dbReference type="GO" id="GO:0016747">
    <property type="term" value="F:acyltransferase activity, transferring groups other than amino-acyl groups"/>
    <property type="evidence" value="ECO:0007669"/>
    <property type="project" value="InterPro"/>
</dbReference>